<evidence type="ECO:0000313" key="1">
    <source>
        <dbReference type="EMBL" id="CAG8731806.1"/>
    </source>
</evidence>
<proteinExistence type="predicted"/>
<reference evidence="1" key="1">
    <citation type="submission" date="2021-06" db="EMBL/GenBank/DDBJ databases">
        <authorList>
            <person name="Kallberg Y."/>
            <person name="Tangrot J."/>
            <person name="Rosling A."/>
        </authorList>
    </citation>
    <scope>NUCLEOTIDE SEQUENCE</scope>
    <source>
        <strain evidence="1">MA461A</strain>
    </source>
</reference>
<keyword evidence="2" id="KW-1185">Reference proteome</keyword>
<comment type="caution">
    <text evidence="1">The sequence shown here is derived from an EMBL/GenBank/DDBJ whole genome shotgun (WGS) entry which is preliminary data.</text>
</comment>
<evidence type="ECO:0000313" key="2">
    <source>
        <dbReference type="Proteomes" id="UP000789920"/>
    </source>
</evidence>
<protein>
    <submittedName>
        <fullName evidence="1">29487_t:CDS:1</fullName>
    </submittedName>
</protein>
<dbReference type="EMBL" id="CAJVQC010026017">
    <property type="protein sequence ID" value="CAG8731806.1"/>
    <property type="molecule type" value="Genomic_DNA"/>
</dbReference>
<dbReference type="Proteomes" id="UP000789920">
    <property type="component" value="Unassembled WGS sequence"/>
</dbReference>
<sequence length="653" mass="76647">MEDFNEEDDVDLITYFKEIIYCNEDLNDIHNNLEPVPLKGDSFNTFDKAELHVRRFAEYKGFKIRLGQVKMIDMAESNKVVRKRTILCKHSGLFKPKSTRKQSTSARTSCSWYINLSYPLKDNPNFLVFVTTFNDKHNHDLSPKAIRFEKNKWFTEEIRKEVEFLVTKYHLGATMVRRILKEKFPSHPIFFKDHYTEIQRCRPSSSVVRSDASQFYRQLLSKQQEDSCCFEYYWNQLLNFPDTKPYLERYLYERRHSWARSFTTMILTLEIQSTSFVESQNVCIKRVLKNSNTSLCDLGKVLMERSKEEQKRKQFEEWRQSIPSTASVVTVFPPIESLVKCYLRPNVSHFLIEQMKESLYYAASLSTIEEVESLTVYETSQSKDINVEFDAVYLSAKYLLDHLERNTIAETWNVSRVTSHRINHFIFLLADGSYGCTCLLQQRKGLVCRHFYYLLNVTEKARFSLILIAARWIPRDKRLDAAKEYSYSGERFNELANDINIVQESNEYRFTWLQPFIGNETGDTMNEEFVDEVLFYGKVWGLARTAVNKYMLHRDHEFISLIESYLEKIRASEDELVEEVTTDQDTTENVESNVISIVNPRKVVTRGRPKLASHDKNVITTTQEKGSKKRGQYTCGFCKQPGHNIATCPNKEK</sequence>
<gene>
    <name evidence="1" type="ORF">RPERSI_LOCUS12235</name>
</gene>
<accession>A0ACA9PZM5</accession>
<name>A0ACA9PZM5_9GLOM</name>
<feature type="non-terminal residue" evidence="1">
    <location>
        <position position="653"/>
    </location>
</feature>
<organism evidence="1 2">
    <name type="scientific">Racocetra persica</name>
    <dbReference type="NCBI Taxonomy" id="160502"/>
    <lineage>
        <taxon>Eukaryota</taxon>
        <taxon>Fungi</taxon>
        <taxon>Fungi incertae sedis</taxon>
        <taxon>Mucoromycota</taxon>
        <taxon>Glomeromycotina</taxon>
        <taxon>Glomeromycetes</taxon>
        <taxon>Diversisporales</taxon>
        <taxon>Gigasporaceae</taxon>
        <taxon>Racocetra</taxon>
    </lineage>
</organism>